<sequence>MCKVHALSEGDFESRLSLSSYSYVTLVFGASLADERALYRDRCERTSRLSKQNTPTAISDVPDRSLAASPNMDSSSRGSSVELQIVEDDDLLDEVLCMNNREIVESEQSGTKKEGEPEGGTWYDDKEDADVDGAEENDENSSARCDDTRTGCEEGTDDIKYIEYRDNVRNRPKDLHTWRKRARQDNMDHHDMDAKVSRSRRYSSDSSSTTNSSENGKRLIEYETDPAVLARRQKEIDYGKNTIGYDRYIQLVPKEKRTKEHPRTPPKCIKYSRRGWDGMVRLWRKQLHAWDPPQENDKADELG</sequence>
<evidence type="ECO:0000256" key="1">
    <source>
        <dbReference type="ARBA" id="ARBA00006151"/>
    </source>
</evidence>
<dbReference type="GO" id="GO:0007076">
    <property type="term" value="P:mitotic chromosome condensation"/>
    <property type="evidence" value="ECO:0007669"/>
    <property type="project" value="UniProtKB-ARBA"/>
</dbReference>
<dbReference type="GO" id="GO:0071204">
    <property type="term" value="C:histone pre-mRNA 3'end processing complex"/>
    <property type="evidence" value="ECO:0007669"/>
    <property type="project" value="TreeGrafter"/>
</dbReference>
<keyword evidence="6" id="KW-1185">Reference proteome</keyword>
<dbReference type="PANTHER" id="PTHR17408">
    <property type="entry name" value="HISTONE RNA HAIRPIN-BINDING PROTEIN"/>
    <property type="match status" value="1"/>
</dbReference>
<dbReference type="Proteomes" id="UP000310200">
    <property type="component" value="Unassembled WGS sequence"/>
</dbReference>
<dbReference type="Pfam" id="PF15247">
    <property type="entry name" value="SLBP_RNA_bind"/>
    <property type="match status" value="1"/>
</dbReference>
<evidence type="ECO:0000256" key="2">
    <source>
        <dbReference type="ARBA" id="ARBA00022884"/>
    </source>
</evidence>
<dbReference type="GO" id="GO:0051028">
    <property type="term" value="P:mRNA transport"/>
    <property type="evidence" value="ECO:0007669"/>
    <property type="project" value="TreeGrafter"/>
</dbReference>
<dbReference type="InterPro" id="IPR038294">
    <property type="entry name" value="SLBP_RNA_bind_sf"/>
</dbReference>
<evidence type="ECO:0000256" key="3">
    <source>
        <dbReference type="SAM" id="MobiDB-lite"/>
    </source>
</evidence>
<name>A0A4S2JV13_9HYME</name>
<dbReference type="InterPro" id="IPR026502">
    <property type="entry name" value="SLBP1/SLBP2"/>
</dbReference>
<comment type="similarity">
    <text evidence="1">Belongs to the SLBP family.</text>
</comment>
<dbReference type="PANTHER" id="PTHR17408:SF0">
    <property type="entry name" value="HISTONE RNA HAIRPIN-BINDING PROTEIN"/>
    <property type="match status" value="1"/>
</dbReference>
<feature type="compositionally biased region" description="Low complexity" evidence="3">
    <location>
        <begin position="204"/>
        <end position="213"/>
    </location>
</feature>
<gene>
    <name evidence="5" type="ORF">DBV15_07512</name>
</gene>
<reference evidence="5 6" key="1">
    <citation type="journal article" date="2019" name="Philos. Trans. R. Soc. Lond., B, Biol. Sci.">
        <title>Ant behaviour and brain gene expression of defending hosts depend on the ecological success of the intruding social parasite.</title>
        <authorList>
            <person name="Kaur R."/>
            <person name="Stoldt M."/>
            <person name="Jongepier E."/>
            <person name="Feldmeyer B."/>
            <person name="Menzel F."/>
            <person name="Bornberg-Bauer E."/>
            <person name="Foitzik S."/>
        </authorList>
    </citation>
    <scope>NUCLEOTIDE SEQUENCE [LARGE SCALE GENOMIC DNA]</scope>
    <source>
        <tissue evidence="5">Whole body</tissue>
    </source>
</reference>
<protein>
    <submittedName>
        <fullName evidence="5">Histone RNA hairpin-binding protein</fullName>
    </submittedName>
</protein>
<dbReference type="FunFam" id="1.10.8.1120:FF:000001">
    <property type="entry name" value="Histone RNA hairpin-binding protein-like"/>
    <property type="match status" value="1"/>
</dbReference>
<dbReference type="GO" id="GO:0005737">
    <property type="term" value="C:cytoplasm"/>
    <property type="evidence" value="ECO:0007669"/>
    <property type="project" value="TreeGrafter"/>
</dbReference>
<dbReference type="InterPro" id="IPR029344">
    <property type="entry name" value="SLBP_RNA_bind"/>
</dbReference>
<feature type="compositionally biased region" description="Basic and acidic residues" evidence="3">
    <location>
        <begin position="175"/>
        <end position="196"/>
    </location>
</feature>
<dbReference type="Gene3D" id="1.10.8.1120">
    <property type="entry name" value="Histone RNA hairpin-binding protein RNA-binding domain"/>
    <property type="match status" value="1"/>
</dbReference>
<dbReference type="GO" id="GO:0006398">
    <property type="term" value="P:mRNA 3'-end processing by stem-loop binding and cleavage"/>
    <property type="evidence" value="ECO:0007669"/>
    <property type="project" value="TreeGrafter"/>
</dbReference>
<evidence type="ECO:0000259" key="4">
    <source>
        <dbReference type="Pfam" id="PF15247"/>
    </source>
</evidence>
<dbReference type="GO" id="GO:0071207">
    <property type="term" value="F:histone pre-mRNA stem-loop binding"/>
    <property type="evidence" value="ECO:0007669"/>
    <property type="project" value="TreeGrafter"/>
</dbReference>
<dbReference type="GO" id="GO:0003729">
    <property type="term" value="F:mRNA binding"/>
    <property type="evidence" value="ECO:0007669"/>
    <property type="project" value="InterPro"/>
</dbReference>
<feature type="region of interest" description="Disordered" evidence="3">
    <location>
        <begin position="175"/>
        <end position="219"/>
    </location>
</feature>
<comment type="caution">
    <text evidence="5">The sequence shown here is derived from an EMBL/GenBank/DDBJ whole genome shotgun (WGS) entry which is preliminary data.</text>
</comment>
<organism evidence="5 6">
    <name type="scientific">Temnothorax longispinosus</name>
    <dbReference type="NCBI Taxonomy" id="300112"/>
    <lineage>
        <taxon>Eukaryota</taxon>
        <taxon>Metazoa</taxon>
        <taxon>Ecdysozoa</taxon>
        <taxon>Arthropoda</taxon>
        <taxon>Hexapoda</taxon>
        <taxon>Insecta</taxon>
        <taxon>Pterygota</taxon>
        <taxon>Neoptera</taxon>
        <taxon>Endopterygota</taxon>
        <taxon>Hymenoptera</taxon>
        <taxon>Apocrita</taxon>
        <taxon>Aculeata</taxon>
        <taxon>Formicoidea</taxon>
        <taxon>Formicidae</taxon>
        <taxon>Myrmicinae</taxon>
        <taxon>Temnothorax</taxon>
    </lineage>
</organism>
<dbReference type="EMBL" id="QBLH01003477">
    <property type="protein sequence ID" value="TGZ38068.1"/>
    <property type="molecule type" value="Genomic_DNA"/>
</dbReference>
<dbReference type="STRING" id="300112.A0A4S2JV13"/>
<feature type="region of interest" description="Disordered" evidence="3">
    <location>
        <begin position="45"/>
        <end position="82"/>
    </location>
</feature>
<accession>A0A4S2JV13</accession>
<keyword evidence="2" id="KW-0694">RNA-binding</keyword>
<evidence type="ECO:0000313" key="5">
    <source>
        <dbReference type="EMBL" id="TGZ38068.1"/>
    </source>
</evidence>
<proteinExistence type="inferred from homology"/>
<feature type="region of interest" description="Disordered" evidence="3">
    <location>
        <begin position="102"/>
        <end position="152"/>
    </location>
</feature>
<dbReference type="AlphaFoldDB" id="A0A4S2JV13"/>
<feature type="domain" description="Histone RNA hairpin-binding protein RNA-binding" evidence="4">
    <location>
        <begin position="224"/>
        <end position="292"/>
    </location>
</feature>
<evidence type="ECO:0000313" key="6">
    <source>
        <dbReference type="Proteomes" id="UP000310200"/>
    </source>
</evidence>
<feature type="compositionally biased region" description="Acidic residues" evidence="3">
    <location>
        <begin position="125"/>
        <end position="139"/>
    </location>
</feature>